<sequence>MNDFLFKDEGYQLIGAALEVYNEQGHHLSEDIYQASLEAELQRRKIPYDPQFRLDVYYKGFKLKPYFIPDLFVFDEIIVELKAVKQLIPEHESQLLNYLAITGKKVGYLINFGHKGTLEWKRLVL</sequence>
<keyword evidence="2" id="KW-1185">Reference proteome</keyword>
<gene>
    <name evidence="1" type="ORF">PDESU_05009</name>
</gene>
<accession>A0A6C2U8I7</accession>
<name>A0A6C2U8I7_PONDE</name>
<dbReference type="Proteomes" id="UP000366872">
    <property type="component" value="Unassembled WGS sequence"/>
</dbReference>
<evidence type="ECO:0008006" key="3">
    <source>
        <dbReference type="Google" id="ProtNLM"/>
    </source>
</evidence>
<organism evidence="1 2">
    <name type="scientific">Pontiella desulfatans</name>
    <dbReference type="NCBI Taxonomy" id="2750659"/>
    <lineage>
        <taxon>Bacteria</taxon>
        <taxon>Pseudomonadati</taxon>
        <taxon>Kiritimatiellota</taxon>
        <taxon>Kiritimatiellia</taxon>
        <taxon>Kiritimatiellales</taxon>
        <taxon>Pontiellaceae</taxon>
        <taxon>Pontiella</taxon>
    </lineage>
</organism>
<dbReference type="Pfam" id="PF13366">
    <property type="entry name" value="PDDEXK_3"/>
    <property type="match status" value="1"/>
</dbReference>
<dbReference type="InterPro" id="IPR026350">
    <property type="entry name" value="GxxExxY"/>
</dbReference>
<dbReference type="NCBIfam" id="TIGR04256">
    <property type="entry name" value="GxxExxY"/>
    <property type="match status" value="1"/>
</dbReference>
<reference evidence="1 2" key="1">
    <citation type="submission" date="2019-04" db="EMBL/GenBank/DDBJ databases">
        <authorList>
            <person name="Van Vliet M D."/>
        </authorList>
    </citation>
    <scope>NUCLEOTIDE SEQUENCE [LARGE SCALE GENOMIC DNA]</scope>
    <source>
        <strain evidence="1 2">F1</strain>
    </source>
</reference>
<proteinExistence type="predicted"/>
<evidence type="ECO:0000313" key="1">
    <source>
        <dbReference type="EMBL" id="VGO16418.1"/>
    </source>
</evidence>
<evidence type="ECO:0000313" key="2">
    <source>
        <dbReference type="Proteomes" id="UP000366872"/>
    </source>
</evidence>
<dbReference type="EMBL" id="CAAHFG010000003">
    <property type="protein sequence ID" value="VGO16418.1"/>
    <property type="molecule type" value="Genomic_DNA"/>
</dbReference>
<dbReference type="RefSeq" id="WP_136081930.1">
    <property type="nucleotide sequence ID" value="NZ_CAAHFG010000003.1"/>
</dbReference>
<dbReference type="AlphaFoldDB" id="A0A6C2U8I7"/>
<protein>
    <recommendedName>
        <fullName evidence="3">GxxExxY protein</fullName>
    </recommendedName>
</protein>